<reference evidence="1 2" key="1">
    <citation type="journal article" date="2019" name="Emerg. Microbes Infect.">
        <title>Comprehensive subspecies identification of 175 nontuberculous mycobacteria species based on 7547 genomic profiles.</title>
        <authorList>
            <person name="Matsumoto Y."/>
            <person name="Kinjo T."/>
            <person name="Motooka D."/>
            <person name="Nabeya D."/>
            <person name="Jung N."/>
            <person name="Uechi K."/>
            <person name="Horii T."/>
            <person name="Iida T."/>
            <person name="Fujita J."/>
            <person name="Nakamura S."/>
        </authorList>
    </citation>
    <scope>NUCLEOTIDE SEQUENCE [LARGE SCALE GENOMIC DNA]</scope>
    <source>
        <strain evidence="1 2">JCM 12405</strain>
    </source>
</reference>
<evidence type="ECO:0000313" key="2">
    <source>
        <dbReference type="Proteomes" id="UP000467201"/>
    </source>
</evidence>
<accession>A0A7I7VR02</accession>
<dbReference type="Proteomes" id="UP000467201">
    <property type="component" value="Chromosome"/>
</dbReference>
<sequence>MRVYAKDRQIGQWVAPDDPRLGLLRAGKLNVHGVDQVLHYVIVRDEVFDVVEEGRPAAFLEIVSLTLGPRADG</sequence>
<gene>
    <name evidence="1" type="ORF">MDOR_18230</name>
</gene>
<dbReference type="KEGG" id="mdr:MDOR_18230"/>
<name>A0A7I7VR02_9MYCO</name>
<dbReference type="AlphaFoldDB" id="A0A7I7VR02"/>
<proteinExistence type="predicted"/>
<dbReference type="EMBL" id="AP022605">
    <property type="protein sequence ID" value="BBZ07654.1"/>
    <property type="molecule type" value="Genomic_DNA"/>
</dbReference>
<organism evidence="1 2">
    <name type="scientific">Mycolicibacterium doricum</name>
    <dbReference type="NCBI Taxonomy" id="126673"/>
    <lineage>
        <taxon>Bacteria</taxon>
        <taxon>Bacillati</taxon>
        <taxon>Actinomycetota</taxon>
        <taxon>Actinomycetes</taxon>
        <taxon>Mycobacteriales</taxon>
        <taxon>Mycobacteriaceae</taxon>
        <taxon>Mycolicibacterium</taxon>
    </lineage>
</organism>
<protein>
    <submittedName>
        <fullName evidence="1">Uncharacterized protein</fullName>
    </submittedName>
</protein>
<evidence type="ECO:0000313" key="1">
    <source>
        <dbReference type="EMBL" id="BBZ07654.1"/>
    </source>
</evidence>